<evidence type="ECO:0000256" key="8">
    <source>
        <dbReference type="ARBA" id="ARBA00022833"/>
    </source>
</evidence>
<keyword evidence="6" id="KW-0863">Zinc-finger</keyword>
<feature type="domain" description="RING-type" evidence="11">
    <location>
        <begin position="371"/>
        <end position="563"/>
    </location>
</feature>
<dbReference type="EC" id="2.3.2.31" evidence="2"/>
<name>A0A9W4HA59_PENOL</name>
<dbReference type="CDD" id="cd20335">
    <property type="entry name" value="BRcat_RBR"/>
    <property type="match status" value="1"/>
</dbReference>
<feature type="region of interest" description="Disordered" evidence="10">
    <location>
        <begin position="166"/>
        <end position="266"/>
    </location>
</feature>
<evidence type="ECO:0000313" key="12">
    <source>
        <dbReference type="EMBL" id="CAG7947068.1"/>
    </source>
</evidence>
<evidence type="ECO:0000256" key="2">
    <source>
        <dbReference type="ARBA" id="ARBA00012251"/>
    </source>
</evidence>
<dbReference type="SMART" id="SM00647">
    <property type="entry name" value="IBR"/>
    <property type="match status" value="2"/>
</dbReference>
<comment type="caution">
    <text evidence="12">The sequence shown here is derived from an EMBL/GenBank/DDBJ whole genome shotgun (WGS) entry which is preliminary data.</text>
</comment>
<feature type="region of interest" description="Disordered" evidence="10">
    <location>
        <begin position="313"/>
        <end position="336"/>
    </location>
</feature>
<reference evidence="12" key="1">
    <citation type="submission" date="2021-07" db="EMBL/GenBank/DDBJ databases">
        <authorList>
            <person name="Branca A.L. A."/>
        </authorList>
    </citation>
    <scope>NUCLEOTIDE SEQUENCE</scope>
</reference>
<sequence>MGKNGWDHPLTKRTTYKQSMEFVEYWADVYMNTRDEIETIGDKINALRAEVEEAQILNEKGIYTGLGFTVALQEANRLEVRRSRLSSFHHFFRDPEEQLKGARNPLGKMLANVDLKLEDIPVRDGHYASMRFLREVMRAVKQLEPKYETQWGRPYDLLGAYDELSDAEDEENKQHRQAQAVKKTQATNSRRVKPGKSNENARSSKSGSQVETTFANDQVPSEWRNDLFLPASETEKNPQDWESHHDMTNSLTPEDPDNQTDLTPRKANDACNHRAELNIQERELSFDEWCSGMSSSLTPEEWDLANGVTQPKPCELCNQDSNNSSSSSSHSASQTNLNHPVSAINISSPATDSDQLPNLGTPVTTQETAAEGASCVSCMEGLLGDAMVVSDCKHAYCRKCALHMMEESMKGEMLFPPRCCGGFLQYQTKKHLFDAGIWLAFETEMAKFNDPSPLYCSDPRCSAYIPPSLHGVCQKCTRKTCMECRKEAHEGTCDFRGTEEDRQLEDLAREKKWRRCFGCGHMVELNWGCNHMTCVCGHQFCYLCGKEWKTCICPQYSEDDEDAVADERRARRDPNHPLFDFRRVCQHQEGWTRLVNDTPCAGCNRRNTYAVLRCNACQLQLCGPCRQHNMEARRDGYEVDEF</sequence>
<keyword evidence="8" id="KW-0862">Zinc</keyword>
<comment type="catalytic activity">
    <reaction evidence="1">
        <text>[E2 ubiquitin-conjugating enzyme]-S-ubiquitinyl-L-cysteine + [acceptor protein]-L-lysine = [E2 ubiquitin-conjugating enzyme]-L-cysteine + [acceptor protein]-N(6)-ubiquitinyl-L-lysine.</text>
        <dbReference type="EC" id="2.3.2.31"/>
    </reaction>
</comment>
<dbReference type="AlphaFoldDB" id="A0A9W4HA59"/>
<feature type="coiled-coil region" evidence="9">
    <location>
        <begin position="30"/>
        <end position="57"/>
    </location>
</feature>
<evidence type="ECO:0000256" key="9">
    <source>
        <dbReference type="SAM" id="Coils"/>
    </source>
</evidence>
<dbReference type="PANTHER" id="PTHR11685">
    <property type="entry name" value="RBR FAMILY RING FINGER AND IBR DOMAIN-CONTAINING"/>
    <property type="match status" value="1"/>
</dbReference>
<dbReference type="GO" id="GO:0008270">
    <property type="term" value="F:zinc ion binding"/>
    <property type="evidence" value="ECO:0007669"/>
    <property type="project" value="UniProtKB-KW"/>
</dbReference>
<feature type="compositionally biased region" description="Low complexity" evidence="10">
    <location>
        <begin position="321"/>
        <end position="333"/>
    </location>
</feature>
<dbReference type="EMBL" id="CAJVOS010000007">
    <property type="protein sequence ID" value="CAG7947068.1"/>
    <property type="molecule type" value="Genomic_DNA"/>
</dbReference>
<dbReference type="InterPro" id="IPR031127">
    <property type="entry name" value="E3_UB_ligase_RBR"/>
</dbReference>
<evidence type="ECO:0000256" key="5">
    <source>
        <dbReference type="ARBA" id="ARBA00022737"/>
    </source>
</evidence>
<dbReference type="SUPFAM" id="SSF57850">
    <property type="entry name" value="RING/U-box"/>
    <property type="match status" value="2"/>
</dbReference>
<feature type="compositionally biased region" description="Basic and acidic residues" evidence="10">
    <location>
        <begin position="233"/>
        <end position="247"/>
    </location>
</feature>
<keyword evidence="13" id="KW-1185">Reference proteome</keyword>
<accession>A0A9W4HA59</accession>
<evidence type="ECO:0000313" key="13">
    <source>
        <dbReference type="Proteomes" id="UP001153618"/>
    </source>
</evidence>
<dbReference type="Pfam" id="PF01485">
    <property type="entry name" value="IBR"/>
    <property type="match status" value="2"/>
</dbReference>
<gene>
    <name evidence="12" type="ORF">POLS_LOCUS330</name>
</gene>
<dbReference type="Gene3D" id="1.20.120.1750">
    <property type="match status" value="1"/>
</dbReference>
<dbReference type="Proteomes" id="UP001153618">
    <property type="component" value="Unassembled WGS sequence"/>
</dbReference>
<feature type="compositionally biased region" description="Polar residues" evidence="10">
    <location>
        <begin position="197"/>
        <end position="219"/>
    </location>
</feature>
<keyword evidence="5" id="KW-0677">Repeat</keyword>
<evidence type="ECO:0000256" key="7">
    <source>
        <dbReference type="ARBA" id="ARBA00022786"/>
    </source>
</evidence>
<dbReference type="PROSITE" id="PS51873">
    <property type="entry name" value="TRIAD"/>
    <property type="match status" value="1"/>
</dbReference>
<proteinExistence type="predicted"/>
<evidence type="ECO:0000256" key="4">
    <source>
        <dbReference type="ARBA" id="ARBA00022723"/>
    </source>
</evidence>
<dbReference type="GO" id="GO:0016567">
    <property type="term" value="P:protein ubiquitination"/>
    <property type="evidence" value="ECO:0007669"/>
    <property type="project" value="InterPro"/>
</dbReference>
<keyword evidence="9" id="KW-0175">Coiled coil</keyword>
<organism evidence="12 13">
    <name type="scientific">Penicillium olsonii</name>
    <dbReference type="NCBI Taxonomy" id="99116"/>
    <lineage>
        <taxon>Eukaryota</taxon>
        <taxon>Fungi</taxon>
        <taxon>Dikarya</taxon>
        <taxon>Ascomycota</taxon>
        <taxon>Pezizomycotina</taxon>
        <taxon>Eurotiomycetes</taxon>
        <taxon>Eurotiomycetidae</taxon>
        <taxon>Eurotiales</taxon>
        <taxon>Aspergillaceae</taxon>
        <taxon>Penicillium</taxon>
    </lineage>
</organism>
<keyword evidence="7" id="KW-0833">Ubl conjugation pathway</keyword>
<dbReference type="PROSITE" id="PS00518">
    <property type="entry name" value="ZF_RING_1"/>
    <property type="match status" value="1"/>
</dbReference>
<dbReference type="InterPro" id="IPR017907">
    <property type="entry name" value="Znf_RING_CS"/>
</dbReference>
<evidence type="ECO:0000256" key="6">
    <source>
        <dbReference type="ARBA" id="ARBA00022771"/>
    </source>
</evidence>
<keyword evidence="3" id="KW-0808">Transferase</keyword>
<evidence type="ECO:0000256" key="1">
    <source>
        <dbReference type="ARBA" id="ARBA00001798"/>
    </source>
</evidence>
<dbReference type="InterPro" id="IPR044066">
    <property type="entry name" value="TRIAD_supradom"/>
</dbReference>
<dbReference type="CDD" id="cd22584">
    <property type="entry name" value="Rcat_RBR_unk"/>
    <property type="match status" value="1"/>
</dbReference>
<protein>
    <recommendedName>
        <fullName evidence="2">RBR-type E3 ubiquitin transferase</fullName>
        <ecNumber evidence="2">2.3.2.31</ecNumber>
    </recommendedName>
</protein>
<evidence type="ECO:0000256" key="10">
    <source>
        <dbReference type="SAM" id="MobiDB-lite"/>
    </source>
</evidence>
<dbReference type="OrthoDB" id="10009520at2759"/>
<keyword evidence="4" id="KW-0479">Metal-binding</keyword>
<dbReference type="GO" id="GO:0061630">
    <property type="term" value="F:ubiquitin protein ligase activity"/>
    <property type="evidence" value="ECO:0007669"/>
    <property type="project" value="UniProtKB-EC"/>
</dbReference>
<dbReference type="InterPro" id="IPR002867">
    <property type="entry name" value="IBR_dom"/>
</dbReference>
<evidence type="ECO:0000259" key="11">
    <source>
        <dbReference type="PROSITE" id="PS51873"/>
    </source>
</evidence>
<evidence type="ECO:0000256" key="3">
    <source>
        <dbReference type="ARBA" id="ARBA00022679"/>
    </source>
</evidence>